<comment type="similarity">
    <text evidence="1 4">Belongs to the glycosyl hydrolase 28 family.</text>
</comment>
<dbReference type="OMA" id="WNCTNIA"/>
<name>A0A103SP53_CYNCS</name>
<dbReference type="GO" id="GO:0005975">
    <property type="term" value="P:carbohydrate metabolic process"/>
    <property type="evidence" value="ECO:0007669"/>
    <property type="project" value="InterPro"/>
</dbReference>
<comment type="caution">
    <text evidence="6">The sequence shown here is derived from an EMBL/GenBank/DDBJ whole genome shotgun (WGS) entry which is preliminary data.</text>
</comment>
<dbReference type="EMBL" id="LEKV01007472">
    <property type="protein sequence ID" value="KVG89786.1"/>
    <property type="molecule type" value="Genomic_DNA"/>
</dbReference>
<evidence type="ECO:0000313" key="7">
    <source>
        <dbReference type="Proteomes" id="UP000243975"/>
    </source>
</evidence>
<dbReference type="PANTHER" id="PTHR31339">
    <property type="entry name" value="PECTIN LYASE-RELATED"/>
    <property type="match status" value="1"/>
</dbReference>
<evidence type="ECO:0000256" key="2">
    <source>
        <dbReference type="ARBA" id="ARBA00022801"/>
    </source>
</evidence>
<proteinExistence type="inferred from homology"/>
<evidence type="ECO:0000256" key="3">
    <source>
        <dbReference type="ARBA" id="ARBA00023295"/>
    </source>
</evidence>
<evidence type="ECO:0000256" key="1">
    <source>
        <dbReference type="ARBA" id="ARBA00008834"/>
    </source>
</evidence>
<dbReference type="STRING" id="59895.A0A103SP53"/>
<evidence type="ECO:0000313" key="6">
    <source>
        <dbReference type="EMBL" id="KVG89786.1"/>
    </source>
</evidence>
<reference evidence="6 7" key="1">
    <citation type="journal article" date="2016" name="Sci. Rep.">
        <title>The genome sequence of the outbreeding globe artichoke constructed de novo incorporating a phase-aware low-pass sequencing strategy of F1 progeny.</title>
        <authorList>
            <person name="Scaglione D."/>
            <person name="Reyes-Chin-Wo S."/>
            <person name="Acquadro A."/>
            <person name="Froenicke L."/>
            <person name="Portis E."/>
            <person name="Beitel C."/>
            <person name="Tirone M."/>
            <person name="Mauro R."/>
            <person name="Lo Monaco A."/>
            <person name="Mauromicale G."/>
            <person name="Faccioli P."/>
            <person name="Cattivelli L."/>
            <person name="Rieseberg L."/>
            <person name="Michelmore R."/>
            <person name="Lanteri S."/>
        </authorList>
    </citation>
    <scope>NUCLEOTIDE SEQUENCE [LARGE SCALE GENOMIC DNA]</scope>
    <source>
        <strain evidence="6">2C</strain>
    </source>
</reference>
<accession>A0A103SP53</accession>
<sequence length="477" mass="51738">NVVATLLLIGLINLSVTVCRRHVSYESGITYSAINCRKHTAFLTDFGGKGDGVTSNTAAFRAAVHSLSQFANDGGAQLVVPPGKWLTGSFNLTSHFTLYIQSGAVILASQDESDYPLVDSLPSYGRGRDGPGGRFSSLIGGCYLTDVVITGGNGTIDGQGSVWWKKFHSKKLKNTRPYLIELMYSTQIQISNLTLIDSPSWFVHPVYSSLILVSNCNCSDIILQDLTIRAPVDSPNTDGIDPDSCKNVKIQDVFIVSGDDCVAVKSGWDEYGIKFGMPSEQMIIRRLTCISPDSAVIALGSEMSGGIKNIRAEDIRAINSESGIRIKTAPGRGAYVTDIFVDGMNLHTMKYVFWTTGSYGQHPDPGYDPKALPQVDRINYRNVVADNVTMAGNMGGIEEDPFKGFCISNVTIGLSQNPKKLQWNCTDISGVASNVTPEPCHLLTDEGLTNCEYPSDPVPTDKVWLKTCFLSSTTQIL</sequence>
<keyword evidence="7" id="KW-1185">Reference proteome</keyword>
<dbReference type="Gramene" id="KVG89786">
    <property type="protein sequence ID" value="KVG89786"/>
    <property type="gene ID" value="Ccrd_026125"/>
</dbReference>
<keyword evidence="3 4" id="KW-0326">Glycosidase</keyword>
<feature type="non-terminal residue" evidence="6">
    <location>
        <position position="1"/>
    </location>
</feature>
<dbReference type="InterPro" id="IPR012334">
    <property type="entry name" value="Pectin_lyas_fold"/>
</dbReference>
<dbReference type="Pfam" id="PF00295">
    <property type="entry name" value="Glyco_hydro_28"/>
    <property type="match status" value="1"/>
</dbReference>
<feature type="signal peptide" evidence="5">
    <location>
        <begin position="1"/>
        <end position="19"/>
    </location>
</feature>
<dbReference type="AlphaFoldDB" id="A0A103SP53"/>
<dbReference type="PANTHER" id="PTHR31339:SF66">
    <property type="entry name" value="OS06G0106800 PROTEIN"/>
    <property type="match status" value="1"/>
</dbReference>
<keyword evidence="2 4" id="KW-0378">Hydrolase</keyword>
<dbReference type="Proteomes" id="UP000243975">
    <property type="component" value="Unassembled WGS sequence"/>
</dbReference>
<organism evidence="6 7">
    <name type="scientific">Cynara cardunculus var. scolymus</name>
    <name type="common">Globe artichoke</name>
    <name type="synonym">Cynara scolymus</name>
    <dbReference type="NCBI Taxonomy" id="59895"/>
    <lineage>
        <taxon>Eukaryota</taxon>
        <taxon>Viridiplantae</taxon>
        <taxon>Streptophyta</taxon>
        <taxon>Embryophyta</taxon>
        <taxon>Tracheophyta</taxon>
        <taxon>Spermatophyta</taxon>
        <taxon>Magnoliopsida</taxon>
        <taxon>eudicotyledons</taxon>
        <taxon>Gunneridae</taxon>
        <taxon>Pentapetalae</taxon>
        <taxon>asterids</taxon>
        <taxon>campanulids</taxon>
        <taxon>Asterales</taxon>
        <taxon>Asteraceae</taxon>
        <taxon>Carduoideae</taxon>
        <taxon>Cardueae</taxon>
        <taxon>Carduinae</taxon>
        <taxon>Cynara</taxon>
    </lineage>
</organism>
<dbReference type="InterPro" id="IPR011050">
    <property type="entry name" value="Pectin_lyase_fold/virulence"/>
</dbReference>
<gene>
    <name evidence="6" type="ORF">Ccrd_026125</name>
</gene>
<evidence type="ECO:0000256" key="4">
    <source>
        <dbReference type="RuleBase" id="RU361169"/>
    </source>
</evidence>
<keyword evidence="5" id="KW-0732">Signal</keyword>
<dbReference type="SUPFAM" id="SSF51126">
    <property type="entry name" value="Pectin lyase-like"/>
    <property type="match status" value="1"/>
</dbReference>
<protein>
    <submittedName>
        <fullName evidence="6">Glycoside hydrolase, family 28</fullName>
    </submittedName>
</protein>
<dbReference type="InterPro" id="IPR000743">
    <property type="entry name" value="Glyco_hydro_28"/>
</dbReference>
<dbReference type="InterPro" id="IPR051801">
    <property type="entry name" value="GH28_Enzymes"/>
</dbReference>
<dbReference type="GO" id="GO:0004650">
    <property type="term" value="F:polygalacturonase activity"/>
    <property type="evidence" value="ECO:0007669"/>
    <property type="project" value="InterPro"/>
</dbReference>
<evidence type="ECO:0000256" key="5">
    <source>
        <dbReference type="SAM" id="SignalP"/>
    </source>
</evidence>
<feature type="chain" id="PRO_5007117724" evidence="5">
    <location>
        <begin position="20"/>
        <end position="477"/>
    </location>
</feature>
<dbReference type="Gene3D" id="2.160.20.10">
    <property type="entry name" value="Single-stranded right-handed beta-helix, Pectin lyase-like"/>
    <property type="match status" value="1"/>
</dbReference>